<evidence type="ECO:0000256" key="12">
    <source>
        <dbReference type="ARBA" id="ARBA00023306"/>
    </source>
</evidence>
<evidence type="ECO:0000256" key="10">
    <source>
        <dbReference type="ARBA" id="ARBA00022989"/>
    </source>
</evidence>
<evidence type="ECO:0000256" key="7">
    <source>
        <dbReference type="ARBA" id="ARBA00022692"/>
    </source>
</evidence>
<keyword evidence="6" id="KW-0808">Transferase</keyword>
<evidence type="ECO:0000256" key="14">
    <source>
        <dbReference type="ARBA" id="ARBA00032370"/>
    </source>
</evidence>
<keyword evidence="4" id="KW-0132">Cell division</keyword>
<dbReference type="Pfam" id="PF01098">
    <property type="entry name" value="FTSW_RODA_SPOVE"/>
    <property type="match status" value="1"/>
</dbReference>
<evidence type="ECO:0000256" key="2">
    <source>
        <dbReference type="ARBA" id="ARBA00004752"/>
    </source>
</evidence>
<dbReference type="GO" id="GO:0051301">
    <property type="term" value="P:cell division"/>
    <property type="evidence" value="ECO:0007669"/>
    <property type="project" value="UniProtKB-KW"/>
</dbReference>
<keyword evidence="7 22" id="KW-0812">Transmembrane</keyword>
<evidence type="ECO:0000256" key="6">
    <source>
        <dbReference type="ARBA" id="ARBA00022679"/>
    </source>
</evidence>
<reference evidence="23" key="1">
    <citation type="submission" date="2020-10" db="EMBL/GenBank/DDBJ databases">
        <authorList>
            <person name="Gilroy R."/>
        </authorList>
    </citation>
    <scope>NUCLEOTIDE SEQUENCE</scope>
    <source>
        <strain evidence="23">CHK191-8634</strain>
    </source>
</reference>
<evidence type="ECO:0000256" key="4">
    <source>
        <dbReference type="ARBA" id="ARBA00022618"/>
    </source>
</evidence>
<dbReference type="EMBL" id="DVMR01000035">
    <property type="protein sequence ID" value="HIU43490.1"/>
    <property type="molecule type" value="Genomic_DNA"/>
</dbReference>
<evidence type="ECO:0000256" key="1">
    <source>
        <dbReference type="ARBA" id="ARBA00004651"/>
    </source>
</evidence>
<proteinExistence type="inferred from homology"/>
<accession>A0A9D1ITA7</accession>
<evidence type="ECO:0000313" key="23">
    <source>
        <dbReference type="EMBL" id="HIU43490.1"/>
    </source>
</evidence>
<keyword evidence="12" id="KW-0131">Cell cycle</keyword>
<dbReference type="EC" id="2.4.99.28" evidence="19"/>
<dbReference type="InterPro" id="IPR001182">
    <property type="entry name" value="FtsW/RodA"/>
</dbReference>
<comment type="subcellular location">
    <subcellularLocation>
        <location evidence="1">Cell membrane</location>
        <topology evidence="1">Multi-pass membrane protein</topology>
    </subcellularLocation>
</comment>
<organism evidence="23 24">
    <name type="scientific">Candidatus Ventrousia excrementavium</name>
    <dbReference type="NCBI Taxonomy" id="2840961"/>
    <lineage>
        <taxon>Bacteria</taxon>
        <taxon>Bacillati</taxon>
        <taxon>Bacillota</taxon>
        <taxon>Clostridia</taxon>
        <taxon>Eubacteriales</taxon>
        <taxon>Clostridiaceae</taxon>
        <taxon>Clostridiaceae incertae sedis</taxon>
        <taxon>Candidatus Ventrousia</taxon>
    </lineage>
</organism>
<evidence type="ECO:0000256" key="17">
    <source>
        <dbReference type="ARBA" id="ARBA00041185"/>
    </source>
</evidence>
<dbReference type="PANTHER" id="PTHR30474:SF2">
    <property type="entry name" value="PEPTIDOGLYCAN GLYCOSYLTRANSFERASE FTSW-RELATED"/>
    <property type="match status" value="1"/>
</dbReference>
<keyword evidence="5" id="KW-0328">Glycosyltransferase</keyword>
<evidence type="ECO:0000256" key="21">
    <source>
        <dbReference type="ARBA" id="ARBA00049966"/>
    </source>
</evidence>
<dbReference type="Proteomes" id="UP000824073">
    <property type="component" value="Unassembled WGS sequence"/>
</dbReference>
<evidence type="ECO:0000256" key="13">
    <source>
        <dbReference type="ARBA" id="ARBA00023316"/>
    </source>
</evidence>
<feature type="transmembrane region" description="Helical" evidence="22">
    <location>
        <begin position="160"/>
        <end position="180"/>
    </location>
</feature>
<evidence type="ECO:0000256" key="19">
    <source>
        <dbReference type="ARBA" id="ARBA00044770"/>
    </source>
</evidence>
<evidence type="ECO:0000256" key="18">
    <source>
        <dbReference type="ARBA" id="ARBA00041418"/>
    </source>
</evidence>
<evidence type="ECO:0000313" key="24">
    <source>
        <dbReference type="Proteomes" id="UP000824073"/>
    </source>
</evidence>
<dbReference type="AlphaFoldDB" id="A0A9D1ITA7"/>
<dbReference type="GO" id="GO:0008955">
    <property type="term" value="F:peptidoglycan glycosyltransferase activity"/>
    <property type="evidence" value="ECO:0007669"/>
    <property type="project" value="UniProtKB-EC"/>
</dbReference>
<dbReference type="GO" id="GO:0009252">
    <property type="term" value="P:peptidoglycan biosynthetic process"/>
    <property type="evidence" value="ECO:0007669"/>
    <property type="project" value="UniProtKB-KW"/>
</dbReference>
<feature type="transmembrane region" description="Helical" evidence="22">
    <location>
        <begin position="186"/>
        <end position="208"/>
    </location>
</feature>
<keyword evidence="3" id="KW-1003">Cell membrane</keyword>
<gene>
    <name evidence="23" type="primary">ftsW</name>
    <name evidence="23" type="ORF">IAB67_04250</name>
</gene>
<evidence type="ECO:0000256" key="16">
    <source>
        <dbReference type="ARBA" id="ARBA00038053"/>
    </source>
</evidence>
<evidence type="ECO:0000256" key="11">
    <source>
        <dbReference type="ARBA" id="ARBA00023136"/>
    </source>
</evidence>
<evidence type="ECO:0000256" key="8">
    <source>
        <dbReference type="ARBA" id="ARBA00022960"/>
    </source>
</evidence>
<comment type="catalytic activity">
    <reaction evidence="20">
        <text>[GlcNAc-(1-&gt;4)-Mur2Ac(oyl-L-Ala-gamma-D-Glu-L-Lys-D-Ala-D-Ala)](n)-di-trans,octa-cis-undecaprenyl diphosphate + beta-D-GlcNAc-(1-&gt;4)-Mur2Ac(oyl-L-Ala-gamma-D-Glu-L-Lys-D-Ala-D-Ala)-di-trans,octa-cis-undecaprenyl diphosphate = [GlcNAc-(1-&gt;4)-Mur2Ac(oyl-L-Ala-gamma-D-Glu-L-Lys-D-Ala-D-Ala)](n+1)-di-trans,octa-cis-undecaprenyl diphosphate + di-trans,octa-cis-undecaprenyl diphosphate + H(+)</text>
        <dbReference type="Rhea" id="RHEA:23708"/>
        <dbReference type="Rhea" id="RHEA-COMP:9602"/>
        <dbReference type="Rhea" id="RHEA-COMP:9603"/>
        <dbReference type="ChEBI" id="CHEBI:15378"/>
        <dbReference type="ChEBI" id="CHEBI:58405"/>
        <dbReference type="ChEBI" id="CHEBI:60033"/>
        <dbReference type="ChEBI" id="CHEBI:78435"/>
        <dbReference type="EC" id="2.4.99.28"/>
    </reaction>
</comment>
<comment type="pathway">
    <text evidence="2">Cell wall biogenesis; peptidoglycan biosynthesis.</text>
</comment>
<feature type="transmembrane region" description="Helical" evidence="22">
    <location>
        <begin position="293"/>
        <end position="314"/>
    </location>
</feature>
<evidence type="ECO:0000256" key="15">
    <source>
        <dbReference type="ARBA" id="ARBA00033270"/>
    </source>
</evidence>
<dbReference type="GO" id="GO:0008360">
    <property type="term" value="P:regulation of cell shape"/>
    <property type="evidence" value="ECO:0007669"/>
    <property type="project" value="UniProtKB-KW"/>
</dbReference>
<protein>
    <recommendedName>
        <fullName evidence="17">Probable peptidoglycan glycosyltransferase FtsW</fullName>
        <ecNumber evidence="19">2.4.99.28</ecNumber>
    </recommendedName>
    <alternativeName>
        <fullName evidence="18">Cell division protein FtsW</fullName>
    </alternativeName>
    <alternativeName>
        <fullName evidence="15">Cell wall polymerase</fullName>
    </alternativeName>
    <alternativeName>
        <fullName evidence="14">Peptidoglycan polymerase</fullName>
    </alternativeName>
</protein>
<feature type="transmembrane region" description="Helical" evidence="22">
    <location>
        <begin position="359"/>
        <end position="380"/>
    </location>
</feature>
<feature type="transmembrane region" description="Helical" evidence="22">
    <location>
        <begin position="326"/>
        <end position="347"/>
    </location>
</feature>
<keyword evidence="11 22" id="KW-0472">Membrane</keyword>
<dbReference type="GO" id="GO:0005886">
    <property type="term" value="C:plasma membrane"/>
    <property type="evidence" value="ECO:0007669"/>
    <property type="project" value="UniProtKB-SubCell"/>
</dbReference>
<feature type="transmembrane region" description="Helical" evidence="22">
    <location>
        <begin position="215"/>
        <end position="237"/>
    </location>
</feature>
<keyword evidence="10 22" id="KW-1133">Transmembrane helix</keyword>
<feature type="transmembrane region" description="Helical" evidence="22">
    <location>
        <begin position="89"/>
        <end position="110"/>
    </location>
</feature>
<evidence type="ECO:0000256" key="9">
    <source>
        <dbReference type="ARBA" id="ARBA00022984"/>
    </source>
</evidence>
<keyword evidence="8" id="KW-0133">Cell shape</keyword>
<comment type="caution">
    <text evidence="23">The sequence shown here is derived from an EMBL/GenBank/DDBJ whole genome shotgun (WGS) entry which is preliminary data.</text>
</comment>
<evidence type="ECO:0000256" key="5">
    <source>
        <dbReference type="ARBA" id="ARBA00022676"/>
    </source>
</evidence>
<dbReference type="GO" id="GO:0015648">
    <property type="term" value="F:lipid-linked peptidoglycan transporter activity"/>
    <property type="evidence" value="ECO:0007669"/>
    <property type="project" value="TreeGrafter"/>
</dbReference>
<dbReference type="InterPro" id="IPR013437">
    <property type="entry name" value="FtsW"/>
</dbReference>
<evidence type="ECO:0000256" key="20">
    <source>
        <dbReference type="ARBA" id="ARBA00049902"/>
    </source>
</evidence>
<dbReference type="NCBIfam" id="TIGR02614">
    <property type="entry name" value="ftsW"/>
    <property type="match status" value="1"/>
</dbReference>
<evidence type="ECO:0000256" key="3">
    <source>
        <dbReference type="ARBA" id="ARBA00022475"/>
    </source>
</evidence>
<comment type="similarity">
    <text evidence="16">Belongs to the SEDS family. FtsW subfamily.</text>
</comment>
<dbReference type="PANTHER" id="PTHR30474">
    <property type="entry name" value="CELL CYCLE PROTEIN"/>
    <property type="match status" value="1"/>
</dbReference>
<dbReference type="GO" id="GO:0071555">
    <property type="term" value="P:cell wall organization"/>
    <property type="evidence" value="ECO:0007669"/>
    <property type="project" value="UniProtKB-KW"/>
</dbReference>
<reference evidence="23" key="2">
    <citation type="journal article" date="2021" name="PeerJ">
        <title>Extensive microbial diversity within the chicken gut microbiome revealed by metagenomics and culture.</title>
        <authorList>
            <person name="Gilroy R."/>
            <person name="Ravi A."/>
            <person name="Getino M."/>
            <person name="Pursley I."/>
            <person name="Horton D.L."/>
            <person name="Alikhan N.F."/>
            <person name="Baker D."/>
            <person name="Gharbi K."/>
            <person name="Hall N."/>
            <person name="Watson M."/>
            <person name="Adriaenssens E.M."/>
            <person name="Foster-Nyarko E."/>
            <person name="Jarju S."/>
            <person name="Secka A."/>
            <person name="Antonio M."/>
            <person name="Oren A."/>
            <person name="Chaudhuri R.R."/>
            <person name="La Ragione R."/>
            <person name="Hildebrand F."/>
            <person name="Pallen M.J."/>
        </authorList>
    </citation>
    <scope>NUCLEOTIDE SEQUENCE</scope>
    <source>
        <strain evidence="23">CHK191-8634</strain>
    </source>
</reference>
<feature type="transmembrane region" description="Helical" evidence="22">
    <location>
        <begin position="61"/>
        <end position="82"/>
    </location>
</feature>
<feature type="transmembrane region" description="Helical" evidence="22">
    <location>
        <begin position="29"/>
        <end position="49"/>
    </location>
</feature>
<keyword evidence="9" id="KW-0573">Peptidoglycan synthesis</keyword>
<name>A0A9D1ITA7_9CLOT</name>
<dbReference type="GO" id="GO:0032153">
    <property type="term" value="C:cell division site"/>
    <property type="evidence" value="ECO:0007669"/>
    <property type="project" value="TreeGrafter"/>
</dbReference>
<keyword evidence="13" id="KW-0961">Cell wall biogenesis/degradation</keyword>
<comment type="function">
    <text evidence="21">Peptidoglycan polymerase that is essential for cell division.</text>
</comment>
<sequence length="390" mass="42277">MPPRDLSQLPTREVEQETKPRLAGIDAPFTVLVLLLLVIGLVALFSASYTDAYYNMDGNSFHYIIRQGLFAVVGIVAMFIVSRMNYHKFHYLAIPAMIGSALLLATRFFLGSIWETHNDATRWIDLGFTEFQPSEIAKLAVIVCFASMMSIYGPKKMHTFRYGIAPYVLMLGALCGLIYSQPHFSAIVIILGIGAVMMFVGGANLFWLGLGGGSAAVGLIAIMMTVGHSSARLQVWLNPYIDPQGKGYQAIQSFLAIGSGGLWGVGLGQSRQKHLFLPEAPNDFIFSVWCEEMGLVGAVLVIVLFAALIMRGYYIAMRAGDKFGTLLAVGVTTQIALQTIINLFVVTGLAPVTGASLPFFSYGGTSLMMLLAEVGIVLSVSRRIPAPRQG</sequence>
<evidence type="ECO:0000256" key="22">
    <source>
        <dbReference type="SAM" id="Phobius"/>
    </source>
</evidence>
<feature type="transmembrane region" description="Helical" evidence="22">
    <location>
        <begin position="136"/>
        <end position="153"/>
    </location>
</feature>